<dbReference type="Gene3D" id="2.60.120.600">
    <property type="entry name" value="Domain of unknown function DUF1214, C-terminal domain"/>
    <property type="match status" value="1"/>
</dbReference>
<sequence>MPAIVSVDTRNDVTSFGAALGVRPVHRPGGHQRLWPAPRQWAWASKSRPECHSEQYYKVLKSLVKPGSKAAIPPGVGRIELHSSKAKIDYRVVANPLKRYNLNNRSPLVKESDGSLKIAIGPKPVAGVPESNWLPSAEGKPFSLTFRTYVPKESVRQCDWTPPPLALAK</sequence>
<dbReference type="EMBL" id="QKWJ01000036">
    <property type="protein sequence ID" value="RDK07694.1"/>
    <property type="molecule type" value="Genomic_DNA"/>
</dbReference>
<organism evidence="2 3">
    <name type="scientific">Cupriavidus lacunae</name>
    <dbReference type="NCBI Taxonomy" id="2666307"/>
    <lineage>
        <taxon>Bacteria</taxon>
        <taxon>Pseudomonadati</taxon>
        <taxon>Pseudomonadota</taxon>
        <taxon>Betaproteobacteria</taxon>
        <taxon>Burkholderiales</taxon>
        <taxon>Burkholderiaceae</taxon>
        <taxon>Cupriavidus</taxon>
    </lineage>
</organism>
<proteinExistence type="predicted"/>
<keyword evidence="3" id="KW-1185">Reference proteome</keyword>
<dbReference type="AlphaFoldDB" id="A0A370NQ42"/>
<dbReference type="SUPFAM" id="SSF160935">
    <property type="entry name" value="VPA0735-like"/>
    <property type="match status" value="1"/>
</dbReference>
<accession>A0A370NQ42</accession>
<dbReference type="InterPro" id="IPR010621">
    <property type="entry name" value="DUF1214"/>
</dbReference>
<name>A0A370NQ42_9BURK</name>
<evidence type="ECO:0000313" key="2">
    <source>
        <dbReference type="EMBL" id="RDK07694.1"/>
    </source>
</evidence>
<dbReference type="InterPro" id="IPR037049">
    <property type="entry name" value="DUF1214_C_sf"/>
</dbReference>
<comment type="caution">
    <text evidence="2">The sequence shown here is derived from an EMBL/GenBank/DDBJ whole genome shotgun (WGS) entry which is preliminary data.</text>
</comment>
<protein>
    <recommendedName>
        <fullName evidence="1">DUF1214 domain-containing protein</fullName>
    </recommendedName>
</protein>
<feature type="domain" description="DUF1214" evidence="1">
    <location>
        <begin position="91"/>
        <end position="153"/>
    </location>
</feature>
<reference evidence="3" key="1">
    <citation type="submission" date="2018-06" db="EMBL/GenBank/DDBJ databases">
        <authorList>
            <person name="Feng T."/>
            <person name="Jeon C.O."/>
        </authorList>
    </citation>
    <scope>NUCLEOTIDE SEQUENCE [LARGE SCALE GENOMIC DNA]</scope>
    <source>
        <strain evidence="3">S23</strain>
    </source>
</reference>
<evidence type="ECO:0000259" key="1">
    <source>
        <dbReference type="Pfam" id="PF06742"/>
    </source>
</evidence>
<dbReference type="Proteomes" id="UP000255165">
    <property type="component" value="Unassembled WGS sequence"/>
</dbReference>
<dbReference type="RefSeq" id="WP_115213942.1">
    <property type="nucleotide sequence ID" value="NZ_QKWJ01000036.1"/>
</dbReference>
<dbReference type="PANTHER" id="PTHR36509">
    <property type="entry name" value="BLL3101 PROTEIN"/>
    <property type="match status" value="1"/>
</dbReference>
<dbReference type="PANTHER" id="PTHR36509:SF2">
    <property type="entry name" value="BLL3101 PROTEIN"/>
    <property type="match status" value="1"/>
</dbReference>
<dbReference type="Pfam" id="PF06742">
    <property type="entry name" value="DUF1214"/>
    <property type="match status" value="1"/>
</dbReference>
<gene>
    <name evidence="2" type="ORF">DN412_24385</name>
</gene>
<evidence type="ECO:0000313" key="3">
    <source>
        <dbReference type="Proteomes" id="UP000255165"/>
    </source>
</evidence>